<dbReference type="InterPro" id="IPR019801">
    <property type="entry name" value="Glyco_hydro_35_CS"/>
</dbReference>
<dbReference type="PIRSF" id="PIRSF006336">
    <property type="entry name" value="B-gal"/>
    <property type="match status" value="1"/>
</dbReference>
<dbReference type="EMBL" id="JAWJWF010000051">
    <property type="protein sequence ID" value="KAK6617526.1"/>
    <property type="molecule type" value="Genomic_DNA"/>
</dbReference>
<evidence type="ECO:0000256" key="5">
    <source>
        <dbReference type="RuleBase" id="RU003679"/>
    </source>
</evidence>
<dbReference type="Gene3D" id="3.20.20.80">
    <property type="entry name" value="Glycosidases"/>
    <property type="match status" value="1"/>
</dbReference>
<dbReference type="Gene3D" id="2.60.120.260">
    <property type="entry name" value="Galactose-binding domain-like"/>
    <property type="match status" value="2"/>
</dbReference>
<dbReference type="InterPro" id="IPR048913">
    <property type="entry name" value="BetaGal_gal-bd"/>
</dbReference>
<feature type="domain" description="Beta-galactosidase galactose-binding" evidence="8">
    <location>
        <begin position="522"/>
        <end position="566"/>
    </location>
</feature>
<evidence type="ECO:0000259" key="7">
    <source>
        <dbReference type="Pfam" id="PF21317"/>
    </source>
</evidence>
<keyword evidence="3 4" id="KW-0326">Glycosidase</keyword>
<reference evidence="9 10" key="1">
    <citation type="submission" date="2023-09" db="EMBL/GenBank/DDBJ databases">
        <title>Genomes of two closely related lineages of the louse Polyplax serrata with different host specificities.</title>
        <authorList>
            <person name="Martinu J."/>
            <person name="Tarabai H."/>
            <person name="Stefka J."/>
            <person name="Hypsa V."/>
        </authorList>
    </citation>
    <scope>NUCLEOTIDE SEQUENCE [LARGE SCALE GENOMIC DNA]</scope>
    <source>
        <strain evidence="9">98ZLc_SE</strain>
    </source>
</reference>
<dbReference type="EC" id="3.2.1.23" evidence="4"/>
<dbReference type="Pfam" id="PF21317">
    <property type="entry name" value="BetaGal_ABD_1"/>
    <property type="match status" value="1"/>
</dbReference>
<dbReference type="InterPro" id="IPR048912">
    <property type="entry name" value="BetaGal1-like_ABD1"/>
</dbReference>
<keyword evidence="10" id="KW-1185">Reference proteome</keyword>
<dbReference type="PRINTS" id="PR00742">
    <property type="entry name" value="GLHYDRLASE35"/>
</dbReference>
<comment type="catalytic activity">
    <reaction evidence="4">
        <text>Hydrolysis of terminal non-reducing beta-D-galactose residues in beta-D-galactosides.</text>
        <dbReference type="EC" id="3.2.1.23"/>
    </reaction>
</comment>
<dbReference type="Pfam" id="PF21467">
    <property type="entry name" value="BetaGal_gal-bd"/>
    <property type="match status" value="1"/>
</dbReference>
<name>A0ABR1AE56_POLSC</name>
<evidence type="ECO:0000313" key="10">
    <source>
        <dbReference type="Proteomes" id="UP001359485"/>
    </source>
</evidence>
<accession>A0ABR1AE56</accession>
<feature type="domain" description="Beta-galactosidase 1-like first all-beta" evidence="7">
    <location>
        <begin position="365"/>
        <end position="475"/>
    </location>
</feature>
<dbReference type="SUPFAM" id="SSF51445">
    <property type="entry name" value="(Trans)glycosidases"/>
    <property type="match status" value="1"/>
</dbReference>
<evidence type="ECO:0000259" key="6">
    <source>
        <dbReference type="Pfam" id="PF01301"/>
    </source>
</evidence>
<dbReference type="Pfam" id="PF01301">
    <property type="entry name" value="Glyco_hydro_35"/>
    <property type="match status" value="1"/>
</dbReference>
<protein>
    <recommendedName>
        <fullName evidence="4">Beta-galactosidase</fullName>
        <ecNumber evidence="4">3.2.1.23</ecNumber>
    </recommendedName>
</protein>
<comment type="caution">
    <text evidence="9">The sequence shown here is derived from an EMBL/GenBank/DDBJ whole genome shotgun (WGS) entry which is preliminary data.</text>
</comment>
<keyword evidence="2 4" id="KW-0378">Hydrolase</keyword>
<feature type="domain" description="Glycoside hydrolase 35 catalytic" evidence="6">
    <location>
        <begin position="1"/>
        <end position="318"/>
    </location>
</feature>
<evidence type="ECO:0000256" key="3">
    <source>
        <dbReference type="ARBA" id="ARBA00023295"/>
    </source>
</evidence>
<dbReference type="InterPro" id="IPR008979">
    <property type="entry name" value="Galactose-bd-like_sf"/>
</dbReference>
<gene>
    <name evidence="9" type="ORF">RUM44_005114</name>
</gene>
<dbReference type="PROSITE" id="PS01182">
    <property type="entry name" value="GLYCOSYL_HYDROL_F35"/>
    <property type="match status" value="1"/>
</dbReference>
<dbReference type="PANTHER" id="PTHR23421">
    <property type="entry name" value="BETA-GALACTOSIDASE RELATED"/>
    <property type="match status" value="1"/>
</dbReference>
<dbReference type="InterPro" id="IPR001944">
    <property type="entry name" value="Glycoside_Hdrlase_35"/>
</dbReference>
<evidence type="ECO:0000313" key="9">
    <source>
        <dbReference type="EMBL" id="KAK6617526.1"/>
    </source>
</evidence>
<evidence type="ECO:0000259" key="8">
    <source>
        <dbReference type="Pfam" id="PF21467"/>
    </source>
</evidence>
<proteinExistence type="inferred from homology"/>
<dbReference type="InterPro" id="IPR017853">
    <property type="entry name" value="GH"/>
</dbReference>
<dbReference type="Proteomes" id="UP001359485">
    <property type="component" value="Unassembled WGS sequence"/>
</dbReference>
<dbReference type="InterPro" id="IPR026283">
    <property type="entry name" value="B-gal_1-like"/>
</dbReference>
<organism evidence="9 10">
    <name type="scientific">Polyplax serrata</name>
    <name type="common">Common mouse louse</name>
    <dbReference type="NCBI Taxonomy" id="468196"/>
    <lineage>
        <taxon>Eukaryota</taxon>
        <taxon>Metazoa</taxon>
        <taxon>Ecdysozoa</taxon>
        <taxon>Arthropoda</taxon>
        <taxon>Hexapoda</taxon>
        <taxon>Insecta</taxon>
        <taxon>Pterygota</taxon>
        <taxon>Neoptera</taxon>
        <taxon>Paraneoptera</taxon>
        <taxon>Psocodea</taxon>
        <taxon>Troctomorpha</taxon>
        <taxon>Phthiraptera</taxon>
        <taxon>Anoplura</taxon>
        <taxon>Polyplacidae</taxon>
        <taxon>Polyplax</taxon>
    </lineage>
</organism>
<evidence type="ECO:0000256" key="2">
    <source>
        <dbReference type="ARBA" id="ARBA00022801"/>
    </source>
</evidence>
<evidence type="ECO:0000256" key="1">
    <source>
        <dbReference type="ARBA" id="ARBA00009809"/>
    </source>
</evidence>
<evidence type="ECO:0000256" key="4">
    <source>
        <dbReference type="RuleBase" id="RU000675"/>
    </source>
</evidence>
<dbReference type="SUPFAM" id="SSF49785">
    <property type="entry name" value="Galactose-binding domain-like"/>
    <property type="match status" value="1"/>
</dbReference>
<comment type="similarity">
    <text evidence="1 5">Belongs to the glycosyl hydrolase 35 family.</text>
</comment>
<sequence length="596" mass="68572">MDGKPFQYVAGSVHYFRMPNEYWRDRLRKVKAAGLNAVSTYVEWSQHEQVPGEYNFEGDLDIKRFIEMAQEEGLYVILRPGPYICAERDMGGLPYWLMTKYPNIKLRVKDADYERHVEKWMDLLLEKLSHLLYGRGGPIILVQVENEYGSYSCDYNHTIWLRDLFKKHIKDDAVLFTTDGASYDLLKCGKIPEVYATVDFGPKSNVTKMFEEQRRFEPKGPLVNSEYYPGWLTHWGDSSLARRHTKDVIKTLKEMLDMKANINFYMFYGGSNFGFTAGANKFAKTYEADITSYDYDAPISEAGDLTSKYKAVKEVLQQYFASQSTINVGTSQKGNYGELTLQRVGTIFSPKLRQKLGKFHKHEQPLSFEALDQNFGYVLYETTASFNHSHSKAEDTLEIKKLSDLAHVYVDGKFVGNMSREHHTNKLKIKANGEKLSVMVENLGRINFGSAINDKKGILSPVLWKNEKLSDWNMTGFELKDLTAVEECSETREEMCENHEGFVFYVKKFKLLPSNGTEEHYMLDSFLDVSHLTKGLIFINGFNLGRYWSWRGPQYSLYVPGVYLKAAPQDNVIIVLEENIKSDTISIKFTTTPIFS</sequence>
<dbReference type="InterPro" id="IPR031330">
    <property type="entry name" value="Gly_Hdrlase_35_cat"/>
</dbReference>